<evidence type="ECO:0000259" key="6">
    <source>
        <dbReference type="PROSITE" id="PS50893"/>
    </source>
</evidence>
<gene>
    <name evidence="7" type="ORF">SAMN02910377_01002</name>
</gene>
<accession>A0A1H7HBK5</accession>
<dbReference type="InterPro" id="IPR003439">
    <property type="entry name" value="ABC_transporter-like_ATP-bd"/>
</dbReference>
<dbReference type="PANTHER" id="PTHR42711">
    <property type="entry name" value="ABC TRANSPORTER ATP-BINDING PROTEIN"/>
    <property type="match status" value="1"/>
</dbReference>
<dbReference type="EMBL" id="FNZX01000005">
    <property type="protein sequence ID" value="SEK47816.1"/>
    <property type="molecule type" value="Genomic_DNA"/>
</dbReference>
<evidence type="ECO:0000256" key="2">
    <source>
        <dbReference type="ARBA" id="ARBA00022448"/>
    </source>
</evidence>
<keyword evidence="8" id="KW-1185">Reference proteome</keyword>
<dbReference type="InterPro" id="IPR027417">
    <property type="entry name" value="P-loop_NTPase"/>
</dbReference>
<dbReference type="SUPFAM" id="SSF52540">
    <property type="entry name" value="P-loop containing nucleoside triphosphate hydrolases"/>
    <property type="match status" value="1"/>
</dbReference>
<evidence type="ECO:0000256" key="4">
    <source>
        <dbReference type="ARBA" id="ARBA00022748"/>
    </source>
</evidence>
<dbReference type="Pfam" id="PF00005">
    <property type="entry name" value="ABC_tran"/>
    <property type="match status" value="1"/>
</dbReference>
<evidence type="ECO:0000256" key="3">
    <source>
        <dbReference type="ARBA" id="ARBA00022741"/>
    </source>
</evidence>
<dbReference type="NCBIfam" id="TIGR01189">
    <property type="entry name" value="ccmA"/>
    <property type="match status" value="1"/>
</dbReference>
<evidence type="ECO:0000256" key="1">
    <source>
        <dbReference type="ARBA" id="ARBA00005417"/>
    </source>
</evidence>
<evidence type="ECO:0000313" key="7">
    <source>
        <dbReference type="EMBL" id="SEK47816.1"/>
    </source>
</evidence>
<protein>
    <submittedName>
        <fullName evidence="7">ABC-2 type transport system ATP-binding protein</fullName>
    </submittedName>
</protein>
<dbReference type="Proteomes" id="UP000182321">
    <property type="component" value="Unassembled WGS sequence"/>
</dbReference>
<keyword evidence="3" id="KW-0547">Nucleotide-binding</keyword>
<dbReference type="InterPro" id="IPR005895">
    <property type="entry name" value="ABC_transptr_haem_export_CcmA"/>
</dbReference>
<evidence type="ECO:0000313" key="8">
    <source>
        <dbReference type="Proteomes" id="UP000182321"/>
    </source>
</evidence>
<reference evidence="8" key="1">
    <citation type="submission" date="2016-10" db="EMBL/GenBank/DDBJ databases">
        <authorList>
            <person name="Varghese N."/>
        </authorList>
    </citation>
    <scope>NUCLEOTIDE SEQUENCE [LARGE SCALE GENOMIC DNA]</scope>
    <source>
        <strain evidence="8">ACV-9</strain>
    </source>
</reference>
<keyword evidence="4" id="KW-0201">Cytochrome c-type biogenesis</keyword>
<name>A0A1H7HBK5_9FIRM</name>
<dbReference type="GO" id="GO:0017004">
    <property type="term" value="P:cytochrome complex assembly"/>
    <property type="evidence" value="ECO:0007669"/>
    <property type="project" value="UniProtKB-KW"/>
</dbReference>
<dbReference type="GO" id="GO:0016887">
    <property type="term" value="F:ATP hydrolysis activity"/>
    <property type="evidence" value="ECO:0007669"/>
    <property type="project" value="InterPro"/>
</dbReference>
<dbReference type="InterPro" id="IPR003593">
    <property type="entry name" value="AAA+_ATPase"/>
</dbReference>
<dbReference type="CDD" id="cd03230">
    <property type="entry name" value="ABC_DR_subfamily_A"/>
    <property type="match status" value="1"/>
</dbReference>
<dbReference type="GO" id="GO:0005524">
    <property type="term" value="F:ATP binding"/>
    <property type="evidence" value="ECO:0007669"/>
    <property type="project" value="UniProtKB-KW"/>
</dbReference>
<organism evidence="7 8">
    <name type="scientific">Pseudobutyrivibrio ruminis</name>
    <dbReference type="NCBI Taxonomy" id="46206"/>
    <lineage>
        <taxon>Bacteria</taxon>
        <taxon>Bacillati</taxon>
        <taxon>Bacillota</taxon>
        <taxon>Clostridia</taxon>
        <taxon>Lachnospirales</taxon>
        <taxon>Lachnospiraceae</taxon>
        <taxon>Pseudobutyrivibrio</taxon>
    </lineage>
</organism>
<sequence length="221" mass="24828">MIEIKNVKKKYGKHTVLAGIDFTVEPGEIVGILGENGSGKSTLLTILAGLQKPNSGFFNIDGKDLLKNTKLRNELVAYVPQETPLITELTAWDNLRMWYKPDKLKKELQDGFLAMLGIDQFIKVPVNQMSGGMKKRLTIGCAINSNPKLMLLDEPTAALDLVCKERIYTYFEQFKRQGGSLIIATHEVQEIELCDKCFILKEGKLVPYKYDGDIPHLIGRL</sequence>
<dbReference type="AlphaFoldDB" id="A0A1H7HBK5"/>
<dbReference type="PANTHER" id="PTHR42711:SF5">
    <property type="entry name" value="ABC TRANSPORTER ATP-BINDING PROTEIN NATA"/>
    <property type="match status" value="1"/>
</dbReference>
<evidence type="ECO:0000256" key="5">
    <source>
        <dbReference type="ARBA" id="ARBA00022840"/>
    </source>
</evidence>
<feature type="domain" description="ABC transporter" evidence="6">
    <location>
        <begin position="2"/>
        <end position="221"/>
    </location>
</feature>
<dbReference type="GO" id="GO:0022857">
    <property type="term" value="F:transmembrane transporter activity"/>
    <property type="evidence" value="ECO:0007669"/>
    <property type="project" value="InterPro"/>
</dbReference>
<dbReference type="PROSITE" id="PS00211">
    <property type="entry name" value="ABC_TRANSPORTER_1"/>
    <property type="match status" value="1"/>
</dbReference>
<dbReference type="InterPro" id="IPR017871">
    <property type="entry name" value="ABC_transporter-like_CS"/>
</dbReference>
<dbReference type="Gene3D" id="3.40.50.300">
    <property type="entry name" value="P-loop containing nucleotide triphosphate hydrolases"/>
    <property type="match status" value="1"/>
</dbReference>
<dbReference type="RefSeq" id="WP_044935398.1">
    <property type="nucleotide sequence ID" value="NZ_FNZX01000005.1"/>
</dbReference>
<dbReference type="SMART" id="SM00382">
    <property type="entry name" value="AAA"/>
    <property type="match status" value="1"/>
</dbReference>
<keyword evidence="5 7" id="KW-0067">ATP-binding</keyword>
<comment type="similarity">
    <text evidence="1">Belongs to the ABC transporter superfamily.</text>
</comment>
<proteinExistence type="inferred from homology"/>
<keyword evidence="2" id="KW-0813">Transport</keyword>
<dbReference type="PROSITE" id="PS50893">
    <property type="entry name" value="ABC_TRANSPORTER_2"/>
    <property type="match status" value="1"/>
</dbReference>
<dbReference type="InterPro" id="IPR050763">
    <property type="entry name" value="ABC_transporter_ATP-binding"/>
</dbReference>